<dbReference type="InterPro" id="IPR004360">
    <property type="entry name" value="Glyas_Fos-R_dOase_dom"/>
</dbReference>
<dbReference type="Gene3D" id="3.10.180.10">
    <property type="entry name" value="2,3-Dihydroxybiphenyl 1,2-Dioxygenase, domain 1"/>
    <property type="match status" value="2"/>
</dbReference>
<name>A0ABV9U0C5_9ACTN</name>
<dbReference type="EMBL" id="JBHSIT010000005">
    <property type="protein sequence ID" value="MFC4909268.1"/>
    <property type="molecule type" value="Genomic_DNA"/>
</dbReference>
<gene>
    <name evidence="2" type="ORF">ACFPCY_18240</name>
</gene>
<dbReference type="InterPro" id="IPR029068">
    <property type="entry name" value="Glyas_Bleomycin-R_OHBP_Dase"/>
</dbReference>
<proteinExistence type="predicted"/>
<protein>
    <submittedName>
        <fullName evidence="2">VOC family protein</fullName>
    </submittedName>
</protein>
<comment type="caution">
    <text evidence="2">The sequence shown here is derived from an EMBL/GenBank/DDBJ whole genome shotgun (WGS) entry which is preliminary data.</text>
</comment>
<keyword evidence="3" id="KW-1185">Reference proteome</keyword>
<dbReference type="CDD" id="cd07247">
    <property type="entry name" value="SgaA_N_like"/>
    <property type="match status" value="1"/>
</dbReference>
<dbReference type="Pfam" id="PF00903">
    <property type="entry name" value="Glyoxalase"/>
    <property type="match status" value="2"/>
</dbReference>
<dbReference type="PANTHER" id="PTHR33993">
    <property type="entry name" value="GLYOXALASE-RELATED"/>
    <property type="match status" value="1"/>
</dbReference>
<sequence length="261" mass="28346">MVRVTANPPHGTPSFIDIGLPDLDRAKEFYGGLFGWRFESLGDEAMGYEAVLLGDTMIAGMAPATGEDTGGRHWWNLYFATDDADGTLKRIADAGGSVVQPAVDVADQGRLAMAKDPAGGQFGLWQGAGYPGSRIVNEPGSFSWEELYTRDTGAAAEFYRNVFDLRPERLQEPFAPSDMDYVLLRHPDAGRPAAGICSDDRDVPLWVVYFEVADTDEAVRRAQDGGATLDAGPWDTPYGRVAGLHDPFGVDFRLLRSNPPS</sequence>
<dbReference type="PROSITE" id="PS51819">
    <property type="entry name" value="VOC"/>
    <property type="match status" value="2"/>
</dbReference>
<dbReference type="InterPro" id="IPR037523">
    <property type="entry name" value="VOC_core"/>
</dbReference>
<evidence type="ECO:0000313" key="2">
    <source>
        <dbReference type="EMBL" id="MFC4909268.1"/>
    </source>
</evidence>
<dbReference type="SUPFAM" id="SSF54593">
    <property type="entry name" value="Glyoxalase/Bleomycin resistance protein/Dihydroxybiphenyl dioxygenase"/>
    <property type="match status" value="2"/>
</dbReference>
<dbReference type="InterPro" id="IPR052164">
    <property type="entry name" value="Anthracycline_SecMetBiosynth"/>
</dbReference>
<reference evidence="3" key="1">
    <citation type="journal article" date="2019" name="Int. J. Syst. Evol. Microbiol.">
        <title>The Global Catalogue of Microorganisms (GCM) 10K type strain sequencing project: providing services to taxonomists for standard genome sequencing and annotation.</title>
        <authorList>
            <consortium name="The Broad Institute Genomics Platform"/>
            <consortium name="The Broad Institute Genome Sequencing Center for Infectious Disease"/>
            <person name="Wu L."/>
            <person name="Ma J."/>
        </authorList>
    </citation>
    <scope>NUCLEOTIDE SEQUENCE [LARGE SCALE GENOMIC DNA]</scope>
    <source>
        <strain evidence="3">KLKA75</strain>
    </source>
</reference>
<dbReference type="RefSeq" id="WP_378256645.1">
    <property type="nucleotide sequence ID" value="NZ_JBHSIT010000005.1"/>
</dbReference>
<dbReference type="PANTHER" id="PTHR33993:SF10">
    <property type="entry name" value="CONSERVED PROTEIN"/>
    <property type="match status" value="1"/>
</dbReference>
<feature type="domain" description="VOC" evidence="1">
    <location>
        <begin position="12"/>
        <end position="127"/>
    </location>
</feature>
<organism evidence="2 3">
    <name type="scientific">Actinomadura gamaensis</name>
    <dbReference type="NCBI Taxonomy" id="1763541"/>
    <lineage>
        <taxon>Bacteria</taxon>
        <taxon>Bacillati</taxon>
        <taxon>Actinomycetota</taxon>
        <taxon>Actinomycetes</taxon>
        <taxon>Streptosporangiales</taxon>
        <taxon>Thermomonosporaceae</taxon>
        <taxon>Actinomadura</taxon>
    </lineage>
</organism>
<accession>A0ABV9U0C5</accession>
<feature type="domain" description="VOC" evidence="1">
    <location>
        <begin position="141"/>
        <end position="257"/>
    </location>
</feature>
<evidence type="ECO:0000259" key="1">
    <source>
        <dbReference type="PROSITE" id="PS51819"/>
    </source>
</evidence>
<evidence type="ECO:0000313" key="3">
    <source>
        <dbReference type="Proteomes" id="UP001595872"/>
    </source>
</evidence>
<dbReference type="Proteomes" id="UP001595872">
    <property type="component" value="Unassembled WGS sequence"/>
</dbReference>